<dbReference type="EMBL" id="JPKZ01002138">
    <property type="protein sequence ID" value="KHN78297.1"/>
    <property type="molecule type" value="Genomic_DNA"/>
</dbReference>
<name>A0A0B2VA08_TOXCA</name>
<accession>A0A0B2VA08</accession>
<evidence type="ECO:0000313" key="2">
    <source>
        <dbReference type="Proteomes" id="UP000031036"/>
    </source>
</evidence>
<sequence>MCSEELRLRNTLVTLVLSFAVAPIWAMAVCAASTTRFRTALLCEHTHMTIVIAGTTQQFSVFISKSYTRFGLATSTVWVLDDGTTV</sequence>
<proteinExistence type="predicted"/>
<comment type="caution">
    <text evidence="1">The sequence shown here is derived from an EMBL/GenBank/DDBJ whole genome shotgun (WGS) entry which is preliminary data.</text>
</comment>
<gene>
    <name evidence="1" type="ORF">Tcan_09089</name>
</gene>
<dbReference type="Proteomes" id="UP000031036">
    <property type="component" value="Unassembled WGS sequence"/>
</dbReference>
<reference evidence="1 2" key="1">
    <citation type="submission" date="2014-11" db="EMBL/GenBank/DDBJ databases">
        <title>Genetic blueprint of the zoonotic pathogen Toxocara canis.</title>
        <authorList>
            <person name="Zhu X.-Q."/>
            <person name="Korhonen P.K."/>
            <person name="Cai H."/>
            <person name="Young N.D."/>
            <person name="Nejsum P."/>
            <person name="von Samson-Himmelstjerna G."/>
            <person name="Boag P.R."/>
            <person name="Tan P."/>
            <person name="Li Q."/>
            <person name="Min J."/>
            <person name="Yang Y."/>
            <person name="Wang X."/>
            <person name="Fang X."/>
            <person name="Hall R.S."/>
            <person name="Hofmann A."/>
            <person name="Sternberg P.W."/>
            <person name="Jex A.R."/>
            <person name="Gasser R.B."/>
        </authorList>
    </citation>
    <scope>NUCLEOTIDE SEQUENCE [LARGE SCALE GENOMIC DNA]</scope>
    <source>
        <strain evidence="1">PN_DK_2014</strain>
    </source>
</reference>
<organism evidence="1 2">
    <name type="scientific">Toxocara canis</name>
    <name type="common">Canine roundworm</name>
    <dbReference type="NCBI Taxonomy" id="6265"/>
    <lineage>
        <taxon>Eukaryota</taxon>
        <taxon>Metazoa</taxon>
        <taxon>Ecdysozoa</taxon>
        <taxon>Nematoda</taxon>
        <taxon>Chromadorea</taxon>
        <taxon>Rhabditida</taxon>
        <taxon>Spirurina</taxon>
        <taxon>Ascaridomorpha</taxon>
        <taxon>Ascaridoidea</taxon>
        <taxon>Toxocaridae</taxon>
        <taxon>Toxocara</taxon>
    </lineage>
</organism>
<dbReference type="AlphaFoldDB" id="A0A0B2VA08"/>
<protein>
    <submittedName>
        <fullName evidence="1">Uncharacterized protein</fullName>
    </submittedName>
</protein>
<evidence type="ECO:0000313" key="1">
    <source>
        <dbReference type="EMBL" id="KHN78297.1"/>
    </source>
</evidence>
<keyword evidence="2" id="KW-1185">Reference proteome</keyword>